<proteinExistence type="inferred from homology"/>
<keyword evidence="3 7" id="KW-0653">Protein transport</keyword>
<dbReference type="HAMAP" id="MF_00902">
    <property type="entry name" value="TatC"/>
    <property type="match status" value="1"/>
</dbReference>
<evidence type="ECO:0000313" key="8">
    <source>
        <dbReference type="EMBL" id="SSA33946.1"/>
    </source>
</evidence>
<dbReference type="Pfam" id="PF00902">
    <property type="entry name" value="TatC"/>
    <property type="match status" value="1"/>
</dbReference>
<keyword evidence="5 7" id="KW-0811">Translocation</keyword>
<comment type="subcellular location">
    <subcellularLocation>
        <location evidence="7">Cell membrane</location>
        <topology evidence="7">Multi-pass membrane protein</topology>
    </subcellularLocation>
    <subcellularLocation>
        <location evidence="1">Membrane</location>
        <topology evidence="1">Multi-pass membrane protein</topology>
    </subcellularLocation>
</comment>
<evidence type="ECO:0000256" key="6">
    <source>
        <dbReference type="ARBA" id="ARBA00023136"/>
    </source>
</evidence>
<dbReference type="PANTHER" id="PTHR30371">
    <property type="entry name" value="SEC-INDEPENDENT PROTEIN TRANSLOCASE PROTEIN TATC"/>
    <property type="match status" value="1"/>
</dbReference>
<feature type="transmembrane region" description="Helical" evidence="7">
    <location>
        <begin position="209"/>
        <end position="226"/>
    </location>
</feature>
<keyword evidence="6 7" id="KW-0472">Membrane</keyword>
<reference evidence="9" key="1">
    <citation type="submission" date="2016-10" db="EMBL/GenBank/DDBJ databases">
        <authorList>
            <person name="Varghese N."/>
            <person name="Submissions S."/>
        </authorList>
    </citation>
    <scope>NUCLEOTIDE SEQUENCE [LARGE SCALE GENOMIC DNA]</scope>
    <source>
        <strain evidence="9">DSM 22951</strain>
    </source>
</reference>
<keyword evidence="4 7" id="KW-1133">Transmembrane helix</keyword>
<feature type="transmembrane region" description="Helical" evidence="7">
    <location>
        <begin position="127"/>
        <end position="153"/>
    </location>
</feature>
<dbReference type="AlphaFoldDB" id="A0A2Y8ZR94"/>
<feature type="transmembrane region" description="Helical" evidence="7">
    <location>
        <begin position="23"/>
        <end position="43"/>
    </location>
</feature>
<dbReference type="PANTHER" id="PTHR30371:SF0">
    <property type="entry name" value="SEC-INDEPENDENT PROTEIN TRANSLOCASE PROTEIN TATC, CHLOROPLASTIC-RELATED"/>
    <property type="match status" value="1"/>
</dbReference>
<keyword evidence="2 7" id="KW-0812">Transmembrane</keyword>
<comment type="subunit">
    <text evidence="7">The Tat system comprises two distinct complexes: a TatABC complex, containing multiple copies of TatA, TatB and TatC subunits, and a separate TatA complex, containing only TatA subunits. Substrates initially bind to the TatABC complex, which probably triggers association of the separate TatA complex to form the active translocon.</text>
</comment>
<dbReference type="GO" id="GO:0065002">
    <property type="term" value="P:intracellular protein transmembrane transport"/>
    <property type="evidence" value="ECO:0007669"/>
    <property type="project" value="TreeGrafter"/>
</dbReference>
<organism evidence="8 9">
    <name type="scientific">Branchiibius hedensis</name>
    <dbReference type="NCBI Taxonomy" id="672460"/>
    <lineage>
        <taxon>Bacteria</taxon>
        <taxon>Bacillati</taxon>
        <taxon>Actinomycetota</taxon>
        <taxon>Actinomycetes</taxon>
        <taxon>Micrococcales</taxon>
        <taxon>Dermacoccaceae</taxon>
        <taxon>Branchiibius</taxon>
    </lineage>
</organism>
<sequence>MAVLTRKNNPEARMSLGEHFKEFRNRTLIAVIAICIAAVFAWLKYDVKQPDGTHVGIWPWLQHPILEVAARHPGQEIAPNFTSMTDAFGVKLKVSLWAGLIISSPVWLWEIWAFLAPGLTGKEKKIGVGFIATAVPLFLAGCWVATLVMQNAVGFLLGVTPSGATNLFSAQEYLTFVTKFILAFGFAFLLPVFLVALNMAHVFPGRIMLKGWRIAVMVIGVFAAMMSPTPDAWSMLALMAPMVVLYFAACGIALLMDKRRDANRPEWLDVPDDERSSL</sequence>
<feature type="transmembrane region" description="Helical" evidence="7">
    <location>
        <begin position="232"/>
        <end position="255"/>
    </location>
</feature>
<evidence type="ECO:0000256" key="5">
    <source>
        <dbReference type="ARBA" id="ARBA00023010"/>
    </source>
</evidence>
<keyword evidence="9" id="KW-1185">Reference proteome</keyword>
<evidence type="ECO:0000256" key="4">
    <source>
        <dbReference type="ARBA" id="ARBA00022989"/>
    </source>
</evidence>
<name>A0A2Y8ZR94_9MICO</name>
<dbReference type="GO" id="GO:0033281">
    <property type="term" value="C:TAT protein transport complex"/>
    <property type="evidence" value="ECO:0007669"/>
    <property type="project" value="UniProtKB-UniRule"/>
</dbReference>
<protein>
    <recommendedName>
        <fullName evidence="7">Sec-independent protein translocase protein TatC</fullName>
    </recommendedName>
</protein>
<comment type="function">
    <text evidence="7">Part of the twin-arginine translocation (Tat) system that transports large folded proteins containing a characteristic twin-arginine motif in their signal peptide across membranes. Together with TatB, TatC is part of a receptor directly interacting with Tat signal peptides.</text>
</comment>
<dbReference type="GO" id="GO:0043953">
    <property type="term" value="P:protein transport by the Tat complex"/>
    <property type="evidence" value="ECO:0007669"/>
    <property type="project" value="UniProtKB-UniRule"/>
</dbReference>
<dbReference type="GO" id="GO:0009977">
    <property type="term" value="F:proton motive force dependent protein transmembrane transporter activity"/>
    <property type="evidence" value="ECO:0007669"/>
    <property type="project" value="TreeGrafter"/>
</dbReference>
<dbReference type="RefSeq" id="WP_245934021.1">
    <property type="nucleotide sequence ID" value="NZ_QGDN01000001.1"/>
</dbReference>
<evidence type="ECO:0000256" key="3">
    <source>
        <dbReference type="ARBA" id="ARBA00022927"/>
    </source>
</evidence>
<dbReference type="Proteomes" id="UP000250028">
    <property type="component" value="Unassembled WGS sequence"/>
</dbReference>
<evidence type="ECO:0000256" key="2">
    <source>
        <dbReference type="ARBA" id="ARBA00022692"/>
    </source>
</evidence>
<evidence type="ECO:0000256" key="1">
    <source>
        <dbReference type="ARBA" id="ARBA00004141"/>
    </source>
</evidence>
<dbReference type="PRINTS" id="PR01840">
    <property type="entry name" value="TATCFAMILY"/>
</dbReference>
<gene>
    <name evidence="7" type="primary">tatC</name>
    <name evidence="8" type="ORF">SAMN04489750_1243</name>
</gene>
<dbReference type="NCBIfam" id="TIGR00945">
    <property type="entry name" value="tatC"/>
    <property type="match status" value="1"/>
</dbReference>
<comment type="similarity">
    <text evidence="7">Belongs to the TatC family.</text>
</comment>
<keyword evidence="7" id="KW-1003">Cell membrane</keyword>
<keyword evidence="7" id="KW-0813">Transport</keyword>
<feature type="transmembrane region" description="Helical" evidence="7">
    <location>
        <begin position="94"/>
        <end position="115"/>
    </location>
</feature>
<accession>A0A2Y8ZR94</accession>
<evidence type="ECO:0000256" key="7">
    <source>
        <dbReference type="HAMAP-Rule" id="MF_00902"/>
    </source>
</evidence>
<dbReference type="EMBL" id="UESZ01000001">
    <property type="protein sequence ID" value="SSA33946.1"/>
    <property type="molecule type" value="Genomic_DNA"/>
</dbReference>
<feature type="transmembrane region" description="Helical" evidence="7">
    <location>
        <begin position="173"/>
        <end position="197"/>
    </location>
</feature>
<dbReference type="InterPro" id="IPR002033">
    <property type="entry name" value="TatC"/>
</dbReference>
<evidence type="ECO:0000313" key="9">
    <source>
        <dbReference type="Proteomes" id="UP000250028"/>
    </source>
</evidence>